<dbReference type="AlphaFoldDB" id="A0A813BMU1"/>
<keyword evidence="3" id="KW-1185">Reference proteome</keyword>
<feature type="region of interest" description="Disordered" evidence="1">
    <location>
        <begin position="1"/>
        <end position="76"/>
    </location>
</feature>
<gene>
    <name evidence="2" type="ORF">SNEC2469_LOCUS31213</name>
</gene>
<reference evidence="2" key="1">
    <citation type="submission" date="2021-02" db="EMBL/GenBank/DDBJ databases">
        <authorList>
            <person name="Dougan E. K."/>
            <person name="Rhodes N."/>
            <person name="Thang M."/>
            <person name="Chan C."/>
        </authorList>
    </citation>
    <scope>NUCLEOTIDE SEQUENCE</scope>
</reference>
<sequence>HKSNKESKKAKRRKQKQSDSASSREDASEDGDDRCDSDEEPRDKKGKAAGKAKARDKKPRKKGGRRTGKNPKGKSQFLKCTQCKKTKDRSLDFHADQNRCKACMADVRAFSRATESQGCQDKIQELSRSDPATHAKVGVVKEWIRERKKMQEAGEKIKFNIWGFAIKIQHAQGQRVENRNRMMWKGYFLTWAQTDEGGCLSEQQAKNKWAEYEQDESLPKDNKGPGGHQRIKVPMFTDIVDFTELQKQRELKKTEKLNSKAMQDNKSSTAGVRLKMLVGGAGAESDLDCMGAAQQAWKSVHEKLTSNQLDGERALEPDAADLALDLQHQKARRASGASSGRRPDPSESSYGSEESSSDDGEGGAGAEAAC</sequence>
<protein>
    <submittedName>
        <fullName evidence="2">Uncharacterized protein</fullName>
    </submittedName>
</protein>
<accession>A0A813BMU1</accession>
<feature type="compositionally biased region" description="Basic residues" evidence="1">
    <location>
        <begin position="44"/>
        <end position="72"/>
    </location>
</feature>
<feature type="non-terminal residue" evidence="2">
    <location>
        <position position="370"/>
    </location>
</feature>
<feature type="compositionally biased region" description="Low complexity" evidence="1">
    <location>
        <begin position="334"/>
        <end position="354"/>
    </location>
</feature>
<organism evidence="2 3">
    <name type="scientific">Symbiodinium necroappetens</name>
    <dbReference type="NCBI Taxonomy" id="1628268"/>
    <lineage>
        <taxon>Eukaryota</taxon>
        <taxon>Sar</taxon>
        <taxon>Alveolata</taxon>
        <taxon>Dinophyceae</taxon>
        <taxon>Suessiales</taxon>
        <taxon>Symbiodiniaceae</taxon>
        <taxon>Symbiodinium</taxon>
    </lineage>
</organism>
<proteinExistence type="predicted"/>
<dbReference type="EMBL" id="CAJNJA010074837">
    <property type="protein sequence ID" value="CAE7913471.1"/>
    <property type="molecule type" value="Genomic_DNA"/>
</dbReference>
<comment type="caution">
    <text evidence="2">The sequence shown here is derived from an EMBL/GenBank/DDBJ whole genome shotgun (WGS) entry which is preliminary data.</text>
</comment>
<dbReference type="OrthoDB" id="461618at2759"/>
<feature type="compositionally biased region" description="Acidic residues" evidence="1">
    <location>
        <begin position="27"/>
        <end position="40"/>
    </location>
</feature>
<name>A0A813BMU1_9DINO</name>
<evidence type="ECO:0000313" key="3">
    <source>
        <dbReference type="Proteomes" id="UP000601435"/>
    </source>
</evidence>
<feature type="region of interest" description="Disordered" evidence="1">
    <location>
        <begin position="310"/>
        <end position="370"/>
    </location>
</feature>
<dbReference type="Proteomes" id="UP000601435">
    <property type="component" value="Unassembled WGS sequence"/>
</dbReference>
<feature type="region of interest" description="Disordered" evidence="1">
    <location>
        <begin position="210"/>
        <end position="229"/>
    </location>
</feature>
<evidence type="ECO:0000256" key="1">
    <source>
        <dbReference type="SAM" id="MobiDB-lite"/>
    </source>
</evidence>
<evidence type="ECO:0000313" key="2">
    <source>
        <dbReference type="EMBL" id="CAE7913471.1"/>
    </source>
</evidence>